<evidence type="ECO:0000313" key="3">
    <source>
        <dbReference type="EMBL" id="AUG57172.1"/>
    </source>
</evidence>
<keyword evidence="1" id="KW-0472">Membrane</keyword>
<evidence type="ECO:0000313" key="4">
    <source>
        <dbReference type="Proteomes" id="UP000233534"/>
    </source>
</evidence>
<accession>A0A2K9E070</accession>
<keyword evidence="3" id="KW-0378">Hydrolase</keyword>
<dbReference type="InterPro" id="IPR000326">
    <property type="entry name" value="PAP2/HPO"/>
</dbReference>
<dbReference type="RefSeq" id="WP_159063408.1">
    <property type="nucleotide sequence ID" value="NZ_CP025197.1"/>
</dbReference>
<keyword evidence="4" id="KW-1185">Reference proteome</keyword>
<feature type="domain" description="Phosphatidic acid phosphatase type 2/haloperoxidase" evidence="2">
    <location>
        <begin position="55"/>
        <end position="162"/>
    </location>
</feature>
<keyword evidence="1" id="KW-1133">Transmembrane helix</keyword>
<dbReference type="Gene3D" id="1.20.144.10">
    <property type="entry name" value="Phosphatidic acid phosphatase type 2/haloperoxidase"/>
    <property type="match status" value="1"/>
</dbReference>
<feature type="transmembrane region" description="Helical" evidence="1">
    <location>
        <begin position="27"/>
        <end position="49"/>
    </location>
</feature>
<dbReference type="EMBL" id="CP025197">
    <property type="protein sequence ID" value="AUG57172.1"/>
    <property type="molecule type" value="Genomic_DNA"/>
</dbReference>
<dbReference type="CDD" id="cd01610">
    <property type="entry name" value="PAP2_like"/>
    <property type="match status" value="1"/>
</dbReference>
<dbReference type="AlphaFoldDB" id="A0A2K9E070"/>
<dbReference type="Pfam" id="PF01569">
    <property type="entry name" value="PAP2"/>
    <property type="match status" value="1"/>
</dbReference>
<keyword evidence="1" id="KW-0812">Transmembrane</keyword>
<reference evidence="3 4" key="1">
    <citation type="submission" date="2017-12" db="EMBL/GenBank/DDBJ databases">
        <title>Complete genome sequence of Herbivorax saccincola GGR1, a novel Cellulosome-producing hydrolytic bacterium in a thermophilic biogas plant, established by Illumina and Nanopore MinION sequencing.</title>
        <authorList>
            <person name="Pechtl A."/>
            <person name="Ruckert C."/>
            <person name="Koeck D.E."/>
            <person name="Maus I."/>
            <person name="Winkler A."/>
            <person name="Kalinowski J."/>
            <person name="Puhler A."/>
            <person name="Schwarz W.W."/>
            <person name="Zverlov V.V."/>
            <person name="Schluter A."/>
            <person name="Liebl W."/>
        </authorList>
    </citation>
    <scope>NUCLEOTIDE SEQUENCE [LARGE SCALE GENOMIC DNA]</scope>
    <source>
        <strain evidence="4">SR1</strain>
    </source>
</reference>
<evidence type="ECO:0000259" key="2">
    <source>
        <dbReference type="SMART" id="SM00014"/>
    </source>
</evidence>
<dbReference type="GO" id="GO:0050380">
    <property type="term" value="F:undecaprenyl-diphosphatase activity"/>
    <property type="evidence" value="ECO:0007669"/>
    <property type="project" value="UniProtKB-EC"/>
</dbReference>
<dbReference type="PANTHER" id="PTHR14969:SF13">
    <property type="entry name" value="AT30094P"/>
    <property type="match status" value="1"/>
</dbReference>
<name>A0A2K9E070_9FIRM</name>
<dbReference type="PANTHER" id="PTHR14969">
    <property type="entry name" value="SPHINGOSINE-1-PHOSPHATE PHOSPHOHYDROLASE"/>
    <property type="match status" value="1"/>
</dbReference>
<dbReference type="EC" id="3.6.1.27" evidence="3"/>
<organism evidence="3 4">
    <name type="scientific">Acetivibrio saccincola</name>
    <dbReference type="NCBI Taxonomy" id="1677857"/>
    <lineage>
        <taxon>Bacteria</taxon>
        <taxon>Bacillati</taxon>
        <taxon>Bacillota</taxon>
        <taxon>Clostridia</taxon>
        <taxon>Eubacteriales</taxon>
        <taxon>Oscillospiraceae</taxon>
        <taxon>Acetivibrio</taxon>
    </lineage>
</organism>
<dbReference type="SUPFAM" id="SSF48317">
    <property type="entry name" value="Acid phosphatase/Vanadium-dependent haloperoxidase"/>
    <property type="match status" value="1"/>
</dbReference>
<evidence type="ECO:0000256" key="1">
    <source>
        <dbReference type="SAM" id="Phobius"/>
    </source>
</evidence>
<feature type="transmembrane region" description="Helical" evidence="1">
    <location>
        <begin position="109"/>
        <end position="131"/>
    </location>
</feature>
<dbReference type="KEGG" id="hsc:HVS_06230"/>
<dbReference type="Proteomes" id="UP000233534">
    <property type="component" value="Chromosome"/>
</dbReference>
<protein>
    <submittedName>
        <fullName evidence="3">Undecaprenyl-diphosphatase BcrC</fullName>
        <ecNumber evidence="3">3.6.1.27</ecNumber>
    </submittedName>
</protein>
<gene>
    <name evidence="3" type="primary">bcrC</name>
    <name evidence="3" type="ORF">HVS_06230</name>
</gene>
<proteinExistence type="predicted"/>
<dbReference type="SMART" id="SM00014">
    <property type="entry name" value="acidPPc"/>
    <property type="match status" value="1"/>
</dbReference>
<feature type="transmembrane region" description="Helical" evidence="1">
    <location>
        <begin position="55"/>
        <end position="72"/>
    </location>
</feature>
<sequence>MFIDKKIILMLHKFVSKKKRLKKALDLINLVSVIIFITLYSLCALMLLISLDRRLIKFLLIPALVLLVVTILRKAINRKRPFEALEIEPAMEHDAGCSFPSRHASSAMIIALSVYWNNPIAGGVLIFFALLTAVTRVLAGVHYPIDVLAGIIISILFSILFYI</sequence>
<feature type="transmembrane region" description="Helical" evidence="1">
    <location>
        <begin position="143"/>
        <end position="162"/>
    </location>
</feature>
<dbReference type="InterPro" id="IPR036938">
    <property type="entry name" value="PAP2/HPO_sf"/>
</dbReference>